<dbReference type="EMBL" id="JAPXIC010000012">
    <property type="protein sequence ID" value="MCZ4718155.1"/>
    <property type="molecule type" value="Genomic_DNA"/>
</dbReference>
<evidence type="ECO:0000313" key="2">
    <source>
        <dbReference type="Proteomes" id="UP001071279"/>
    </source>
</evidence>
<protein>
    <submittedName>
        <fullName evidence="1">YdgA family protein</fullName>
    </submittedName>
</protein>
<organism evidence="1 2">
    <name type="scientific">Legionella pneumophila</name>
    <dbReference type="NCBI Taxonomy" id="446"/>
    <lineage>
        <taxon>Bacteria</taxon>
        <taxon>Pseudomonadati</taxon>
        <taxon>Pseudomonadota</taxon>
        <taxon>Gammaproteobacteria</taxon>
        <taxon>Legionellales</taxon>
        <taxon>Legionellaceae</taxon>
        <taxon>Legionella</taxon>
    </lineage>
</organism>
<dbReference type="Proteomes" id="UP001071279">
    <property type="component" value="Unassembled WGS sequence"/>
</dbReference>
<evidence type="ECO:0000313" key="1">
    <source>
        <dbReference type="EMBL" id="MCZ4718155.1"/>
    </source>
</evidence>
<dbReference type="AlphaFoldDB" id="A0AAP3MBG5"/>
<proteinExistence type="predicted"/>
<dbReference type="RefSeq" id="WP_228370611.1">
    <property type="nucleotide sequence ID" value="NZ_CCZG01000016.1"/>
</dbReference>
<accession>A0AAP3MBG5</accession>
<gene>
    <name evidence="1" type="ORF">O6C86_02860</name>
</gene>
<name>A0AAP3MBG5_LEGPN</name>
<comment type="caution">
    <text evidence="1">The sequence shown here is derived from an EMBL/GenBank/DDBJ whole genome shotgun (WGS) entry which is preliminary data.</text>
</comment>
<dbReference type="InterPro" id="IPR010352">
    <property type="entry name" value="DUF945"/>
</dbReference>
<reference evidence="1" key="1">
    <citation type="submission" date="2022-12" db="EMBL/GenBank/DDBJ databases">
        <title>Comparative genomics of Legionella pneumophila isolates from the West Bank and Germany support molecular epidemiology of Legionnaires disease.</title>
        <authorList>
            <person name="Zayed A.R."/>
            <person name="Bitar D.M."/>
            <person name="Steinert M."/>
            <person name="Lueck C."/>
            <person name="Brettar I."/>
            <person name="Hoefle M.G."/>
            <person name="Bunk B."/>
        </authorList>
    </citation>
    <scope>NUCLEOTIDE SEQUENCE</scope>
    <source>
        <strain evidence="1">H23</strain>
    </source>
</reference>
<dbReference type="Pfam" id="PF06097">
    <property type="entry name" value="DUF945"/>
    <property type="match status" value="1"/>
</dbReference>
<sequence>MKVHEEKLERLAHLSLKRVFQIDKSILQATFSSLNINYQGLILDSHEKMDYQFAAVNNYRLMLIPYHWHDGLKHGEKNVDNIPKSPFLTWQLKDNQSGWFCSTAVLNLLVDLPAQENKDAQGNIKIQPALHLSMDFPMIVRHGPFIMTNNGLRFGLAWVTTKPETHYGALINYLNQTAVSYSLPSINMKGTNNGDQGKFVFVWQGLSASLKVNPRIDKASGHVTMYGMSTQVQETDVRIGKVKVNFALNRYMDDLWLGDSSIMLSSISTVTNSQPVFDLQNLGMDAWAGVNNNLLDFNLQLSLNKFVMNNNSYGPGQLKIEVKNLDPQAMAKLNHLNYDYPSNQIAILAEIFNLLSKGATVNLNQELDTPQGHLSSSLNLALTKSSFSNPEDLLQNLKGNGQFKAPIKLVEQLLFESIKSKTATPAADMSQSQATEPLIDVDAEAHKQTEELLQKLVSKGILKVEGDYYQASFTLENTKFTVNGQPFDPALLN</sequence>